<dbReference type="Proteomes" id="UP001295684">
    <property type="component" value="Unassembled WGS sequence"/>
</dbReference>
<keyword evidence="2" id="KW-1133">Transmembrane helix</keyword>
<reference evidence="3" key="1">
    <citation type="submission" date="2023-07" db="EMBL/GenBank/DDBJ databases">
        <authorList>
            <consortium name="AG Swart"/>
            <person name="Singh M."/>
            <person name="Singh A."/>
            <person name="Seah K."/>
            <person name="Emmerich C."/>
        </authorList>
    </citation>
    <scope>NUCLEOTIDE SEQUENCE</scope>
    <source>
        <strain evidence="3">DP1</strain>
    </source>
</reference>
<dbReference type="AlphaFoldDB" id="A0AAD1XLM3"/>
<keyword evidence="2" id="KW-0812">Transmembrane</keyword>
<feature type="region of interest" description="Disordered" evidence="1">
    <location>
        <begin position="165"/>
        <end position="327"/>
    </location>
</feature>
<accession>A0AAD1XLM3</accession>
<feature type="compositionally biased region" description="Basic and acidic residues" evidence="1">
    <location>
        <begin position="188"/>
        <end position="226"/>
    </location>
</feature>
<feature type="compositionally biased region" description="Acidic residues" evidence="1">
    <location>
        <begin position="227"/>
        <end position="240"/>
    </location>
</feature>
<organism evidence="3 4">
    <name type="scientific">Euplotes crassus</name>
    <dbReference type="NCBI Taxonomy" id="5936"/>
    <lineage>
        <taxon>Eukaryota</taxon>
        <taxon>Sar</taxon>
        <taxon>Alveolata</taxon>
        <taxon>Ciliophora</taxon>
        <taxon>Intramacronucleata</taxon>
        <taxon>Spirotrichea</taxon>
        <taxon>Hypotrichia</taxon>
        <taxon>Euplotida</taxon>
        <taxon>Euplotidae</taxon>
        <taxon>Moneuplotes</taxon>
    </lineage>
</organism>
<keyword evidence="2" id="KW-0472">Membrane</keyword>
<feature type="compositionally biased region" description="Basic and acidic residues" evidence="1">
    <location>
        <begin position="289"/>
        <end position="327"/>
    </location>
</feature>
<feature type="compositionally biased region" description="Basic and acidic residues" evidence="1">
    <location>
        <begin position="165"/>
        <end position="180"/>
    </location>
</feature>
<evidence type="ECO:0008006" key="5">
    <source>
        <dbReference type="Google" id="ProtNLM"/>
    </source>
</evidence>
<dbReference type="EMBL" id="CAMPGE010016477">
    <property type="protein sequence ID" value="CAI2375031.1"/>
    <property type="molecule type" value="Genomic_DNA"/>
</dbReference>
<evidence type="ECO:0000313" key="4">
    <source>
        <dbReference type="Proteomes" id="UP001295684"/>
    </source>
</evidence>
<protein>
    <recommendedName>
        <fullName evidence="5">Transmembrane protein</fullName>
    </recommendedName>
</protein>
<feature type="transmembrane region" description="Helical" evidence="2">
    <location>
        <begin position="121"/>
        <end position="146"/>
    </location>
</feature>
<gene>
    <name evidence="3" type="ORF">ECRASSUSDP1_LOCUS16391</name>
</gene>
<evidence type="ECO:0000256" key="2">
    <source>
        <dbReference type="SAM" id="Phobius"/>
    </source>
</evidence>
<feature type="compositionally biased region" description="Basic and acidic residues" evidence="1">
    <location>
        <begin position="262"/>
        <end position="281"/>
    </location>
</feature>
<dbReference type="Pfam" id="PF14995">
    <property type="entry name" value="TMEM107"/>
    <property type="match status" value="1"/>
</dbReference>
<feature type="transmembrane region" description="Helical" evidence="2">
    <location>
        <begin position="94"/>
        <end position="114"/>
    </location>
</feature>
<feature type="transmembrane region" description="Helical" evidence="2">
    <location>
        <begin position="16"/>
        <end position="37"/>
    </location>
</feature>
<comment type="caution">
    <text evidence="3">The sequence shown here is derived from an EMBL/GenBank/DDBJ whole genome shotgun (WGS) entry which is preliminary data.</text>
</comment>
<proteinExistence type="predicted"/>
<dbReference type="InterPro" id="IPR029248">
    <property type="entry name" value="TMEM107"/>
</dbReference>
<name>A0AAD1XLM3_EUPCR</name>
<evidence type="ECO:0000256" key="1">
    <source>
        <dbReference type="SAM" id="MobiDB-lite"/>
    </source>
</evidence>
<keyword evidence="4" id="KW-1185">Reference proteome</keyword>
<sequence length="327" mass="38819">MTELIPYENESIARNFIFGFKSSLLMLQTFFVIIVIITREEYIYRAIDSDLSTDSNKYKTAELITIISSSVFFAFLLLEFFVILMGISTKFLKASSFQILLHFWGCILTLFVIINRMHYSLIVIITVIFGLVPFLIELLVLCYYYFQRKIQQNYIQRPGQRTHLSREEVSRRKKIEEKNIQRSRGHHMNNEIEEVKEQRQDDQRIEGQDNPFDDDHQPREEHKDDLHDYEDEDEKYEEDEYYKQDYPRDGPSLNPDRDYDDDYSRSPPRDYDYSRSPRNHSEGYSPNDRSGERSRSGGRSRSGDGSRSGDRNRPRRSDDLSRGMDLD</sequence>
<evidence type="ECO:0000313" key="3">
    <source>
        <dbReference type="EMBL" id="CAI2375031.1"/>
    </source>
</evidence>
<feature type="transmembrane region" description="Helical" evidence="2">
    <location>
        <begin position="63"/>
        <end position="88"/>
    </location>
</feature>